<gene>
    <name evidence="7" type="ORF">AVDCRST_MAG17-365</name>
</gene>
<evidence type="ECO:0000256" key="5">
    <source>
        <dbReference type="SAM" id="MobiDB-lite"/>
    </source>
</evidence>
<dbReference type="GO" id="GO:0051537">
    <property type="term" value="F:2 iron, 2 sulfur cluster binding"/>
    <property type="evidence" value="ECO:0007669"/>
    <property type="project" value="UniProtKB-KW"/>
</dbReference>
<dbReference type="GO" id="GO:0016705">
    <property type="term" value="F:oxidoreductase activity, acting on paired donors, with incorporation or reduction of molecular oxygen"/>
    <property type="evidence" value="ECO:0007669"/>
    <property type="project" value="UniProtKB-ARBA"/>
</dbReference>
<dbReference type="PANTHER" id="PTHR43546">
    <property type="entry name" value="UPF0173 METAL-DEPENDENT HYDROLASE MJ1163-RELATED"/>
    <property type="match status" value="1"/>
</dbReference>
<evidence type="ECO:0000259" key="6">
    <source>
        <dbReference type="PROSITE" id="PS51296"/>
    </source>
</evidence>
<evidence type="ECO:0000313" key="7">
    <source>
        <dbReference type="EMBL" id="CAA9484400.1"/>
    </source>
</evidence>
<dbReference type="InterPro" id="IPR050114">
    <property type="entry name" value="UPF0173_UPF0282_UlaG_hydrolase"/>
</dbReference>
<evidence type="ECO:0000256" key="4">
    <source>
        <dbReference type="ARBA" id="ARBA00023014"/>
    </source>
</evidence>
<dbReference type="PANTHER" id="PTHR43546:SF3">
    <property type="entry name" value="UPF0173 METAL-DEPENDENT HYDROLASE MJ1163"/>
    <property type="match status" value="1"/>
</dbReference>
<dbReference type="SUPFAM" id="SSF56281">
    <property type="entry name" value="Metallo-hydrolase/oxidoreductase"/>
    <property type="match status" value="1"/>
</dbReference>
<sequence>MRVTSVGHAGLFVETRHGSVLCDPWFNAAYFESWFPFPSNRDIDLEQIGSPTYLYLSHLHHDHFDPRFLREHVSKETTVVLPDYPLPLMERALRELGFTRFVHTQNLEPLELDGLTVTIAAAVAPTDGPLGDSGMILDDGETRIFNQNDSRPLDLDALSALGPYDAHFLQYSGAIWYPMVYRFPDAKKAALARKKRENQLQRALRYVEQVDADFVVPSAGPPCFLDDDLFHFNDFDRDPTNIFPDQTVFLEYLAEHGREGGRGLIPGSTAEFAGGSCTVSHPVSEDEVRAIFTDKRAYLESYKAREDAGIAAARDAWPRGQVDIVASLRHWFEPLLEQADMTCIGVNGRLLLDCGEQATVVDFQQRRVYPWQGEEWEYRIGVDPALIESCIVNRYEDWINQLFLSCRFEAERRGPFNEYVYNFFKTLTEERIQYAEGYYAEQFHDQQMWECGDFLVQRRCPHLKADLTRFGVVEDGVLTCTLHGWQFELATGRCLTSDDRRLHSEPITREQADKAVASPEGAAGAEVRRDLSAPANAR</sequence>
<dbReference type="AlphaFoldDB" id="A0A6J4S3I0"/>
<keyword evidence="2" id="KW-0479">Metal-binding</keyword>
<evidence type="ECO:0000256" key="3">
    <source>
        <dbReference type="ARBA" id="ARBA00023004"/>
    </source>
</evidence>
<dbReference type="PROSITE" id="PS51296">
    <property type="entry name" value="RIESKE"/>
    <property type="match status" value="1"/>
</dbReference>
<feature type="region of interest" description="Disordered" evidence="5">
    <location>
        <begin position="505"/>
        <end position="538"/>
    </location>
</feature>
<name>A0A6J4S3I0_9ACTN</name>
<keyword evidence="3" id="KW-0408">Iron</keyword>
<dbReference type="EMBL" id="CADCVV010000026">
    <property type="protein sequence ID" value="CAA9484400.1"/>
    <property type="molecule type" value="Genomic_DNA"/>
</dbReference>
<dbReference type="GO" id="GO:0046872">
    <property type="term" value="F:metal ion binding"/>
    <property type="evidence" value="ECO:0007669"/>
    <property type="project" value="UniProtKB-KW"/>
</dbReference>
<dbReference type="InterPro" id="IPR036922">
    <property type="entry name" value="Rieske_2Fe-2S_sf"/>
</dbReference>
<reference evidence="7" key="1">
    <citation type="submission" date="2020-02" db="EMBL/GenBank/DDBJ databases">
        <authorList>
            <person name="Meier V. D."/>
        </authorList>
    </citation>
    <scope>NUCLEOTIDE SEQUENCE</scope>
    <source>
        <strain evidence="7">AVDCRST_MAG17</strain>
    </source>
</reference>
<keyword evidence="4" id="KW-0411">Iron-sulfur</keyword>
<dbReference type="InterPro" id="IPR017941">
    <property type="entry name" value="Rieske_2Fe-2S"/>
</dbReference>
<dbReference type="InterPro" id="IPR057330">
    <property type="entry name" value="SCP2_Rv3818"/>
</dbReference>
<keyword evidence="1" id="KW-0001">2Fe-2S</keyword>
<dbReference type="Pfam" id="PF00355">
    <property type="entry name" value="Rieske"/>
    <property type="match status" value="1"/>
</dbReference>
<evidence type="ECO:0000256" key="2">
    <source>
        <dbReference type="ARBA" id="ARBA00022723"/>
    </source>
</evidence>
<organism evidence="7">
    <name type="scientific">uncultured Solirubrobacterales bacterium</name>
    <dbReference type="NCBI Taxonomy" id="768556"/>
    <lineage>
        <taxon>Bacteria</taxon>
        <taxon>Bacillati</taxon>
        <taxon>Actinomycetota</taxon>
        <taxon>Thermoleophilia</taxon>
        <taxon>Solirubrobacterales</taxon>
        <taxon>environmental samples</taxon>
    </lineage>
</organism>
<dbReference type="GO" id="GO:0004497">
    <property type="term" value="F:monooxygenase activity"/>
    <property type="evidence" value="ECO:0007669"/>
    <property type="project" value="UniProtKB-ARBA"/>
</dbReference>
<dbReference type="Gene3D" id="2.102.10.10">
    <property type="entry name" value="Rieske [2Fe-2S] iron-sulphur domain"/>
    <property type="match status" value="1"/>
</dbReference>
<accession>A0A6J4S3I0</accession>
<evidence type="ECO:0000256" key="1">
    <source>
        <dbReference type="ARBA" id="ARBA00022714"/>
    </source>
</evidence>
<proteinExistence type="predicted"/>
<dbReference type="InterPro" id="IPR036866">
    <property type="entry name" value="RibonucZ/Hydroxyglut_hydro"/>
</dbReference>
<dbReference type="Pfam" id="PF25451">
    <property type="entry name" value="SCP2_Rv3818"/>
    <property type="match status" value="1"/>
</dbReference>
<protein>
    <submittedName>
        <fullName evidence="7">UDP-N-acetylmuramic acid hydroxylase</fullName>
    </submittedName>
</protein>
<feature type="domain" description="Rieske" evidence="6">
    <location>
        <begin position="454"/>
        <end position="517"/>
    </location>
</feature>
<dbReference type="SUPFAM" id="SSF50022">
    <property type="entry name" value="ISP domain"/>
    <property type="match status" value="1"/>
</dbReference>
<dbReference type="Gene3D" id="3.60.15.10">
    <property type="entry name" value="Ribonuclease Z/Hydroxyacylglutathione hydrolase-like"/>
    <property type="match status" value="1"/>
</dbReference>